<dbReference type="OrthoDB" id="8062037at2759"/>
<evidence type="ECO:0000256" key="10">
    <source>
        <dbReference type="SAM" id="Phobius"/>
    </source>
</evidence>
<dbReference type="Pfam" id="PF02225">
    <property type="entry name" value="PA"/>
    <property type="match status" value="1"/>
</dbReference>
<dbReference type="GO" id="GO:0005634">
    <property type="term" value="C:nucleus"/>
    <property type="evidence" value="ECO:0007669"/>
    <property type="project" value="TreeGrafter"/>
</dbReference>
<keyword evidence="3" id="KW-0479">Metal-binding</keyword>
<evidence type="ECO:0000256" key="2">
    <source>
        <dbReference type="ARBA" id="ARBA00022692"/>
    </source>
</evidence>
<evidence type="ECO:0000256" key="1">
    <source>
        <dbReference type="ARBA" id="ARBA00004370"/>
    </source>
</evidence>
<feature type="compositionally biased region" description="Polar residues" evidence="9">
    <location>
        <begin position="339"/>
        <end position="352"/>
    </location>
</feature>
<dbReference type="InParanoid" id="E4WXH6"/>
<name>E4WXH6_OIKDI</name>
<dbReference type="GO" id="GO:0008270">
    <property type="term" value="F:zinc ion binding"/>
    <property type="evidence" value="ECO:0007669"/>
    <property type="project" value="UniProtKB-KW"/>
</dbReference>
<evidence type="ECO:0000313" key="13">
    <source>
        <dbReference type="Proteomes" id="UP000001307"/>
    </source>
</evidence>
<gene>
    <name evidence="12" type="ORF">GSOID_T00011610001</name>
</gene>
<dbReference type="FunFam" id="3.30.40.10:FF:000388">
    <property type="entry name" value="Putative RING zinc finger domain superfamily protein"/>
    <property type="match status" value="1"/>
</dbReference>
<dbReference type="FunCoup" id="E4WXH6">
    <property type="interactions" value="312"/>
</dbReference>
<evidence type="ECO:0000313" key="12">
    <source>
        <dbReference type="EMBL" id="CBY22068.1"/>
    </source>
</evidence>
<evidence type="ECO:0000256" key="3">
    <source>
        <dbReference type="ARBA" id="ARBA00022723"/>
    </source>
</evidence>
<sequence>MRSLQLLQFFILGNKAELHVYNSTLVVVDKFLSLDAYFGGALPSDGVFGRITIADPVEACDSIQTAPAPFILKNETVFPIALISRGTCSFLDKIQAATEAGFAAAIVYTLPDDPPTGMGPTGYPEYIPSVMTTFEAGEFLKSEKDEIYVRLIPSDDPFPFPQHLLWPFASAVGGCLLIMLISTIVKLAREYKKARKGRLSRKKLNQLPIIKFNPQEHASRFESCAICIEEFKAGEKIRELPCKHGYHKICIDPWLTSNRKVCPLCKAVVLPSSDDENSDNEDSPLIRPEGPELHDDEERTVGWAAAFSRSSGTHRARGPSVSSYTSLDGEVNPVYAEDNTMNTSTTISSEQETPIEDGIPIIHLPADSDSDNADDESTPRNPATV</sequence>
<feature type="region of interest" description="Disordered" evidence="9">
    <location>
        <begin position="272"/>
        <end position="297"/>
    </location>
</feature>
<dbReference type="CDD" id="cd16454">
    <property type="entry name" value="RING-H2_PA-TM-RING"/>
    <property type="match status" value="1"/>
</dbReference>
<evidence type="ECO:0000256" key="7">
    <source>
        <dbReference type="ARBA" id="ARBA00023136"/>
    </source>
</evidence>
<dbReference type="GO" id="GO:0006511">
    <property type="term" value="P:ubiquitin-dependent protein catabolic process"/>
    <property type="evidence" value="ECO:0007669"/>
    <property type="project" value="TreeGrafter"/>
</dbReference>
<comment type="subcellular location">
    <subcellularLocation>
        <location evidence="1">Membrane</location>
    </subcellularLocation>
</comment>
<dbReference type="AlphaFoldDB" id="E4WXH6"/>
<evidence type="ECO:0000256" key="8">
    <source>
        <dbReference type="PROSITE-ProRule" id="PRU00175"/>
    </source>
</evidence>
<keyword evidence="4 8" id="KW-0863">Zinc-finger</keyword>
<keyword evidence="13" id="KW-1185">Reference proteome</keyword>
<protein>
    <recommendedName>
        <fullName evidence="11">RING-type domain-containing protein</fullName>
    </recommendedName>
</protein>
<dbReference type="GO" id="GO:0016020">
    <property type="term" value="C:membrane"/>
    <property type="evidence" value="ECO:0007669"/>
    <property type="project" value="UniProtKB-SubCell"/>
</dbReference>
<keyword evidence="2 10" id="KW-0812">Transmembrane</keyword>
<dbReference type="SMART" id="SM00184">
    <property type="entry name" value="RING"/>
    <property type="match status" value="1"/>
</dbReference>
<dbReference type="Proteomes" id="UP000001307">
    <property type="component" value="Unassembled WGS sequence"/>
</dbReference>
<keyword evidence="6 10" id="KW-1133">Transmembrane helix</keyword>
<organism evidence="12">
    <name type="scientific">Oikopleura dioica</name>
    <name type="common">Tunicate</name>
    <dbReference type="NCBI Taxonomy" id="34765"/>
    <lineage>
        <taxon>Eukaryota</taxon>
        <taxon>Metazoa</taxon>
        <taxon>Chordata</taxon>
        <taxon>Tunicata</taxon>
        <taxon>Appendicularia</taxon>
        <taxon>Copelata</taxon>
        <taxon>Oikopleuridae</taxon>
        <taxon>Oikopleura</taxon>
    </lineage>
</organism>
<dbReference type="Pfam" id="PF13639">
    <property type="entry name" value="zf-RING_2"/>
    <property type="match status" value="1"/>
</dbReference>
<accession>E4WXH6</accession>
<dbReference type="PANTHER" id="PTHR45931">
    <property type="entry name" value="SI:CH211-59O9.10"/>
    <property type="match status" value="1"/>
</dbReference>
<dbReference type="Gene3D" id="3.50.30.30">
    <property type="match status" value="1"/>
</dbReference>
<dbReference type="Gene3D" id="3.30.40.10">
    <property type="entry name" value="Zinc/RING finger domain, C3HC4 (zinc finger)"/>
    <property type="match status" value="1"/>
</dbReference>
<keyword evidence="7 10" id="KW-0472">Membrane</keyword>
<feature type="compositionally biased region" description="Acidic residues" evidence="9">
    <location>
        <begin position="273"/>
        <end position="282"/>
    </location>
</feature>
<evidence type="ECO:0000259" key="11">
    <source>
        <dbReference type="PROSITE" id="PS50089"/>
    </source>
</evidence>
<dbReference type="InterPro" id="IPR051834">
    <property type="entry name" value="RING_finger_E3_ligase"/>
</dbReference>
<dbReference type="InterPro" id="IPR013083">
    <property type="entry name" value="Znf_RING/FYVE/PHD"/>
</dbReference>
<dbReference type="EMBL" id="FN653018">
    <property type="protein sequence ID" value="CBY22068.1"/>
    <property type="molecule type" value="Genomic_DNA"/>
</dbReference>
<evidence type="ECO:0000256" key="9">
    <source>
        <dbReference type="SAM" id="MobiDB-lite"/>
    </source>
</evidence>
<feature type="domain" description="RING-type" evidence="11">
    <location>
        <begin position="224"/>
        <end position="266"/>
    </location>
</feature>
<evidence type="ECO:0000256" key="4">
    <source>
        <dbReference type="ARBA" id="ARBA00022771"/>
    </source>
</evidence>
<dbReference type="InterPro" id="IPR001841">
    <property type="entry name" value="Znf_RING"/>
</dbReference>
<dbReference type="PANTHER" id="PTHR45931:SF20">
    <property type="entry name" value="RING-TYPE E3 UBIQUITIN TRANSFERASE"/>
    <property type="match status" value="1"/>
</dbReference>
<dbReference type="GO" id="GO:0061630">
    <property type="term" value="F:ubiquitin protein ligase activity"/>
    <property type="evidence" value="ECO:0007669"/>
    <property type="project" value="TreeGrafter"/>
</dbReference>
<keyword evidence="5" id="KW-0862">Zinc</keyword>
<evidence type="ECO:0000256" key="6">
    <source>
        <dbReference type="ARBA" id="ARBA00022989"/>
    </source>
</evidence>
<dbReference type="SUPFAM" id="SSF57850">
    <property type="entry name" value="RING/U-box"/>
    <property type="match status" value="1"/>
</dbReference>
<feature type="transmembrane region" description="Helical" evidence="10">
    <location>
        <begin position="164"/>
        <end position="188"/>
    </location>
</feature>
<reference evidence="12" key="1">
    <citation type="journal article" date="2010" name="Science">
        <title>Plasticity of animal genome architecture unmasked by rapid evolution of a pelagic tunicate.</title>
        <authorList>
            <person name="Denoeud F."/>
            <person name="Henriet S."/>
            <person name="Mungpakdee S."/>
            <person name="Aury J.M."/>
            <person name="Da Silva C."/>
            <person name="Brinkmann H."/>
            <person name="Mikhaleva J."/>
            <person name="Olsen L.C."/>
            <person name="Jubin C."/>
            <person name="Canestro C."/>
            <person name="Bouquet J.M."/>
            <person name="Danks G."/>
            <person name="Poulain J."/>
            <person name="Campsteijn C."/>
            <person name="Adamski M."/>
            <person name="Cross I."/>
            <person name="Yadetie F."/>
            <person name="Muffato M."/>
            <person name="Louis A."/>
            <person name="Butcher S."/>
            <person name="Tsagkogeorga G."/>
            <person name="Konrad A."/>
            <person name="Singh S."/>
            <person name="Jensen M.F."/>
            <person name="Cong E.H."/>
            <person name="Eikeseth-Otteraa H."/>
            <person name="Noel B."/>
            <person name="Anthouard V."/>
            <person name="Porcel B.M."/>
            <person name="Kachouri-Lafond R."/>
            <person name="Nishino A."/>
            <person name="Ugolini M."/>
            <person name="Chourrout P."/>
            <person name="Nishida H."/>
            <person name="Aasland R."/>
            <person name="Huzurbazar S."/>
            <person name="Westhof E."/>
            <person name="Delsuc F."/>
            <person name="Lehrach H."/>
            <person name="Reinhardt R."/>
            <person name="Weissenbach J."/>
            <person name="Roy S.W."/>
            <person name="Artiguenave F."/>
            <person name="Postlethwait J.H."/>
            <person name="Manak J.R."/>
            <person name="Thompson E.M."/>
            <person name="Jaillon O."/>
            <person name="Du Pasquier L."/>
            <person name="Boudinot P."/>
            <person name="Liberles D.A."/>
            <person name="Volff J.N."/>
            <person name="Philippe H."/>
            <person name="Lenhard B."/>
            <person name="Roest Crollius H."/>
            <person name="Wincker P."/>
            <person name="Chourrout D."/>
        </authorList>
    </citation>
    <scope>NUCLEOTIDE SEQUENCE [LARGE SCALE GENOMIC DNA]</scope>
</reference>
<dbReference type="InterPro" id="IPR046450">
    <property type="entry name" value="PA_dom_sf"/>
</dbReference>
<dbReference type="InterPro" id="IPR003137">
    <property type="entry name" value="PA_domain"/>
</dbReference>
<dbReference type="PROSITE" id="PS50089">
    <property type="entry name" value="ZF_RING_2"/>
    <property type="match status" value="1"/>
</dbReference>
<feature type="region of interest" description="Disordered" evidence="9">
    <location>
        <begin position="335"/>
        <end position="385"/>
    </location>
</feature>
<proteinExistence type="predicted"/>
<evidence type="ECO:0000256" key="5">
    <source>
        <dbReference type="ARBA" id="ARBA00022833"/>
    </source>
</evidence>
<dbReference type="SUPFAM" id="SSF52025">
    <property type="entry name" value="PA domain"/>
    <property type="match status" value="1"/>
</dbReference>